<evidence type="ECO:0000256" key="1">
    <source>
        <dbReference type="PROSITE-ProRule" id="PRU00042"/>
    </source>
</evidence>
<dbReference type="EMBL" id="JACAZF010000004">
    <property type="protein sequence ID" value="KAF7306755.1"/>
    <property type="molecule type" value="Genomic_DNA"/>
</dbReference>
<dbReference type="GeneID" id="59343998"/>
<dbReference type="GO" id="GO:0008270">
    <property type="term" value="F:zinc ion binding"/>
    <property type="evidence" value="ECO:0007669"/>
    <property type="project" value="UniProtKB-KW"/>
</dbReference>
<evidence type="ECO:0000259" key="3">
    <source>
        <dbReference type="PROSITE" id="PS50157"/>
    </source>
</evidence>
<comment type="caution">
    <text evidence="4">The sequence shown here is derived from an EMBL/GenBank/DDBJ whole genome shotgun (WGS) entry which is preliminary data.</text>
</comment>
<dbReference type="PROSITE" id="PS50157">
    <property type="entry name" value="ZINC_FINGER_C2H2_2"/>
    <property type="match status" value="1"/>
</dbReference>
<evidence type="ECO:0000313" key="5">
    <source>
        <dbReference type="Proteomes" id="UP000636479"/>
    </source>
</evidence>
<name>A0A8H6SV51_9AGAR</name>
<keyword evidence="5" id="KW-1185">Reference proteome</keyword>
<feature type="domain" description="C2H2-type" evidence="3">
    <location>
        <begin position="46"/>
        <end position="76"/>
    </location>
</feature>
<dbReference type="InterPro" id="IPR013087">
    <property type="entry name" value="Znf_C2H2_type"/>
</dbReference>
<accession>A0A8H6SV51</accession>
<reference evidence="4" key="1">
    <citation type="submission" date="2020-05" db="EMBL/GenBank/DDBJ databases">
        <title>Mycena genomes resolve the evolution of fungal bioluminescence.</title>
        <authorList>
            <person name="Tsai I.J."/>
        </authorList>
    </citation>
    <scope>NUCLEOTIDE SEQUENCE</scope>
    <source>
        <strain evidence="4">171206Taipei</strain>
    </source>
</reference>
<dbReference type="OrthoDB" id="3222551at2759"/>
<keyword evidence="1" id="KW-0862">Zinc</keyword>
<gene>
    <name evidence="4" type="ORF">MIND_00467200</name>
</gene>
<dbReference type="AlphaFoldDB" id="A0A8H6SV51"/>
<proteinExistence type="predicted"/>
<keyword evidence="1" id="KW-0479">Metal-binding</keyword>
<dbReference type="RefSeq" id="XP_037221774.1">
    <property type="nucleotide sequence ID" value="XM_037361482.1"/>
</dbReference>
<feature type="region of interest" description="Disordered" evidence="2">
    <location>
        <begin position="1"/>
        <end position="21"/>
    </location>
</feature>
<evidence type="ECO:0000256" key="2">
    <source>
        <dbReference type="SAM" id="MobiDB-lite"/>
    </source>
</evidence>
<sequence>MSGRSTSLLPSVLRPRPAVPLDPTPEELAAAAALGKVTSPEETPLFICAFSDCFRLFPSRERLMTHRKRDHNSDDPGKVITWNE</sequence>
<organism evidence="4 5">
    <name type="scientific">Mycena indigotica</name>
    <dbReference type="NCBI Taxonomy" id="2126181"/>
    <lineage>
        <taxon>Eukaryota</taxon>
        <taxon>Fungi</taxon>
        <taxon>Dikarya</taxon>
        <taxon>Basidiomycota</taxon>
        <taxon>Agaricomycotina</taxon>
        <taxon>Agaricomycetes</taxon>
        <taxon>Agaricomycetidae</taxon>
        <taxon>Agaricales</taxon>
        <taxon>Marasmiineae</taxon>
        <taxon>Mycenaceae</taxon>
        <taxon>Mycena</taxon>
    </lineage>
</organism>
<protein>
    <submittedName>
        <fullName evidence="4">C2H2-type domain-containing protein</fullName>
    </submittedName>
</protein>
<keyword evidence="1" id="KW-0863">Zinc-finger</keyword>
<evidence type="ECO:0000313" key="4">
    <source>
        <dbReference type="EMBL" id="KAF7306755.1"/>
    </source>
</evidence>
<dbReference type="PROSITE" id="PS00028">
    <property type="entry name" value="ZINC_FINGER_C2H2_1"/>
    <property type="match status" value="1"/>
</dbReference>
<dbReference type="Proteomes" id="UP000636479">
    <property type="component" value="Unassembled WGS sequence"/>
</dbReference>